<dbReference type="InParanoid" id="A0A259TU42"/>
<dbReference type="PROSITE" id="PS00874">
    <property type="entry name" value="T2SP_F"/>
    <property type="match status" value="1"/>
</dbReference>
<dbReference type="InterPro" id="IPR001992">
    <property type="entry name" value="T2SS_GspF/T4SS_PilC_CS"/>
</dbReference>
<accession>A0A259TU42</accession>
<dbReference type="PRINTS" id="PR00812">
    <property type="entry name" value="BCTERIALGSPF"/>
</dbReference>
<feature type="domain" description="Type II secretion system protein GspF" evidence="11">
    <location>
        <begin position="1"/>
        <end position="116"/>
    </location>
</feature>
<evidence type="ECO:0000256" key="2">
    <source>
        <dbReference type="ARBA" id="ARBA00005745"/>
    </source>
</evidence>
<evidence type="ECO:0000256" key="4">
    <source>
        <dbReference type="ARBA" id="ARBA00022475"/>
    </source>
</evidence>
<dbReference type="GO" id="GO:0015628">
    <property type="term" value="P:protein secretion by the type II secretion system"/>
    <property type="evidence" value="ECO:0007669"/>
    <property type="project" value="TreeGrafter"/>
</dbReference>
<dbReference type="GO" id="GO:0005886">
    <property type="term" value="C:plasma membrane"/>
    <property type="evidence" value="ECO:0007669"/>
    <property type="project" value="UniProtKB-SubCell"/>
</dbReference>
<comment type="caution">
    <text evidence="12">The sequence shown here is derived from an EMBL/GenBank/DDBJ whole genome shotgun (WGS) entry which is preliminary data.</text>
</comment>
<dbReference type="InterPro" id="IPR003004">
    <property type="entry name" value="GspF/PilC"/>
</dbReference>
<keyword evidence="5" id="KW-0997">Cell inner membrane</keyword>
<sequence length="327" mass="34094">MVTARLPITDALRTLEDQFTGTLQGAARGVREGVESGAGLAASFARYPLVFDPLYVQLVRVGETAGVLPDVLNRLAGYLERAAALRRRVRLALVYPAVVLVVAGGAVGFLLAFVVPTFAAMFADFGAELPGPTRFVLAASQALITGGPWLIAAGMGLAVAGQRWARTPAGDRTIEGLLLRLPVLGPLLRGALIARFCRTVGTLVRGGVPLVEALDLAAGPGAPPRSADAAQALADGLRKGGRLRDSLLRESLFPPLVIQLLSAGEEAARLDDVLLILAAKYEEETDGAVDALAAIVEPVLIVLLGLVVGGILVAMYLPMFDLASTVH</sequence>
<evidence type="ECO:0000259" key="11">
    <source>
        <dbReference type="Pfam" id="PF00482"/>
    </source>
</evidence>
<keyword evidence="13" id="KW-1185">Reference proteome</keyword>
<feature type="transmembrane region" description="Helical" evidence="10">
    <location>
        <begin position="91"/>
        <end position="115"/>
    </location>
</feature>
<keyword evidence="3 9" id="KW-0813">Transport</keyword>
<gene>
    <name evidence="12" type="ORF">BSZ36_17635</name>
</gene>
<comment type="subcellular location">
    <subcellularLocation>
        <location evidence="1">Cell inner membrane</location>
        <topology evidence="1">Multi-pass membrane protein</topology>
    </subcellularLocation>
    <subcellularLocation>
        <location evidence="9">Cell membrane</location>
        <topology evidence="9">Multi-pass membrane protein</topology>
    </subcellularLocation>
</comment>
<evidence type="ECO:0000313" key="13">
    <source>
        <dbReference type="Proteomes" id="UP000216446"/>
    </source>
</evidence>
<dbReference type="EMBL" id="MQWB01000011">
    <property type="protein sequence ID" value="OZC01269.1"/>
    <property type="molecule type" value="Genomic_DNA"/>
</dbReference>
<dbReference type="Gene3D" id="1.20.81.30">
    <property type="entry name" value="Type II secretion system (T2SS), domain F"/>
    <property type="match status" value="2"/>
</dbReference>
<evidence type="ECO:0000256" key="1">
    <source>
        <dbReference type="ARBA" id="ARBA00004429"/>
    </source>
</evidence>
<dbReference type="PANTHER" id="PTHR30012">
    <property type="entry name" value="GENERAL SECRETION PATHWAY PROTEIN"/>
    <property type="match status" value="1"/>
</dbReference>
<evidence type="ECO:0000256" key="9">
    <source>
        <dbReference type="RuleBase" id="RU003923"/>
    </source>
</evidence>
<dbReference type="InterPro" id="IPR042094">
    <property type="entry name" value="T2SS_GspF_sf"/>
</dbReference>
<evidence type="ECO:0000256" key="10">
    <source>
        <dbReference type="SAM" id="Phobius"/>
    </source>
</evidence>
<dbReference type="Pfam" id="PF00482">
    <property type="entry name" value="T2SSF"/>
    <property type="match status" value="2"/>
</dbReference>
<evidence type="ECO:0000256" key="7">
    <source>
        <dbReference type="ARBA" id="ARBA00022989"/>
    </source>
</evidence>
<evidence type="ECO:0000256" key="3">
    <source>
        <dbReference type="ARBA" id="ARBA00022448"/>
    </source>
</evidence>
<keyword evidence="6 9" id="KW-0812">Transmembrane</keyword>
<protein>
    <recommendedName>
        <fullName evidence="11">Type II secretion system protein GspF domain-containing protein</fullName>
    </recommendedName>
</protein>
<evidence type="ECO:0000256" key="8">
    <source>
        <dbReference type="ARBA" id="ARBA00023136"/>
    </source>
</evidence>
<dbReference type="InterPro" id="IPR018076">
    <property type="entry name" value="T2SS_GspF_dom"/>
</dbReference>
<dbReference type="PANTHER" id="PTHR30012:SF7">
    <property type="entry name" value="PROTEIN TRANSPORT PROTEIN HOFC HOMOLOG"/>
    <property type="match status" value="1"/>
</dbReference>
<evidence type="ECO:0000256" key="6">
    <source>
        <dbReference type="ARBA" id="ARBA00022692"/>
    </source>
</evidence>
<organism evidence="12 13">
    <name type="scientific">Rubricoccus marinus</name>
    <dbReference type="NCBI Taxonomy" id="716817"/>
    <lineage>
        <taxon>Bacteria</taxon>
        <taxon>Pseudomonadati</taxon>
        <taxon>Rhodothermota</taxon>
        <taxon>Rhodothermia</taxon>
        <taxon>Rhodothermales</taxon>
        <taxon>Rubricoccaceae</taxon>
        <taxon>Rubricoccus</taxon>
    </lineage>
</organism>
<proteinExistence type="inferred from homology"/>
<keyword evidence="4" id="KW-1003">Cell membrane</keyword>
<feature type="transmembrane region" description="Helical" evidence="10">
    <location>
        <begin position="299"/>
        <end position="317"/>
    </location>
</feature>
<evidence type="ECO:0000313" key="12">
    <source>
        <dbReference type="EMBL" id="OZC01269.1"/>
    </source>
</evidence>
<evidence type="ECO:0000256" key="5">
    <source>
        <dbReference type="ARBA" id="ARBA00022519"/>
    </source>
</evidence>
<feature type="domain" description="Type II secretion system protein GspF" evidence="11">
    <location>
        <begin position="196"/>
        <end position="318"/>
    </location>
</feature>
<keyword evidence="7 10" id="KW-1133">Transmembrane helix</keyword>
<dbReference type="AlphaFoldDB" id="A0A259TU42"/>
<feature type="transmembrane region" description="Helical" evidence="10">
    <location>
        <begin position="135"/>
        <end position="160"/>
    </location>
</feature>
<comment type="similarity">
    <text evidence="2 9">Belongs to the GSP F family.</text>
</comment>
<reference evidence="12 13" key="1">
    <citation type="submission" date="2016-11" db="EMBL/GenBank/DDBJ databases">
        <title>Study of marine rhodopsin-containing bacteria.</title>
        <authorList>
            <person name="Yoshizawa S."/>
            <person name="Kumagai Y."/>
            <person name="Kogure K."/>
        </authorList>
    </citation>
    <scope>NUCLEOTIDE SEQUENCE [LARGE SCALE GENOMIC DNA]</scope>
    <source>
        <strain evidence="12 13">SG-29</strain>
    </source>
</reference>
<dbReference type="Proteomes" id="UP000216446">
    <property type="component" value="Unassembled WGS sequence"/>
</dbReference>
<keyword evidence="8 10" id="KW-0472">Membrane</keyword>
<name>A0A259TU42_9BACT</name>
<dbReference type="FunCoup" id="A0A259TU42">
    <property type="interactions" value="205"/>
</dbReference>